<evidence type="ECO:0000313" key="2">
    <source>
        <dbReference type="Proteomes" id="UP001139103"/>
    </source>
</evidence>
<gene>
    <name evidence="1" type="ORF">LOC68_15590</name>
</gene>
<reference evidence="1" key="1">
    <citation type="submission" date="2021-11" db="EMBL/GenBank/DDBJ databases">
        <title>Genome sequence.</title>
        <authorList>
            <person name="Sun Q."/>
        </authorList>
    </citation>
    <scope>NUCLEOTIDE SEQUENCE</scope>
    <source>
        <strain evidence="1">JC732</strain>
    </source>
</reference>
<evidence type="ECO:0000313" key="1">
    <source>
        <dbReference type="EMBL" id="MCC9629812.1"/>
    </source>
</evidence>
<dbReference type="AlphaFoldDB" id="A0A9X1MPT3"/>
<dbReference type="RefSeq" id="WP_230220403.1">
    <property type="nucleotide sequence ID" value="NZ_JAJKFT010000010.1"/>
</dbReference>
<keyword evidence="2" id="KW-1185">Reference proteome</keyword>
<comment type="caution">
    <text evidence="1">The sequence shown here is derived from an EMBL/GenBank/DDBJ whole genome shotgun (WGS) entry which is preliminary data.</text>
</comment>
<protein>
    <submittedName>
        <fullName evidence="1">Uncharacterized protein</fullName>
    </submittedName>
</protein>
<name>A0A9X1MPT3_9BACT</name>
<proteinExistence type="predicted"/>
<sequence>METDGKQLIDENIIEFLGDHIHVTARGNNSLEKSFRLLCGIVAACEEFDCYNILGEAETKEELSTMGAFKHIDLFMKAGITWKHRIAWVAEAPDKYEQLKFVETVLRNRALANGHVFHTVPEARKWLLNDVTADVDAPNTSDSPTS</sequence>
<accession>A0A9X1MPT3</accession>
<dbReference type="EMBL" id="JAJKFT010000010">
    <property type="protein sequence ID" value="MCC9629812.1"/>
    <property type="molecule type" value="Genomic_DNA"/>
</dbReference>
<organism evidence="1 2">
    <name type="scientific">Blastopirellula sediminis</name>
    <dbReference type="NCBI Taxonomy" id="2894196"/>
    <lineage>
        <taxon>Bacteria</taxon>
        <taxon>Pseudomonadati</taxon>
        <taxon>Planctomycetota</taxon>
        <taxon>Planctomycetia</taxon>
        <taxon>Pirellulales</taxon>
        <taxon>Pirellulaceae</taxon>
        <taxon>Blastopirellula</taxon>
    </lineage>
</organism>
<dbReference type="Proteomes" id="UP001139103">
    <property type="component" value="Unassembled WGS sequence"/>
</dbReference>